<dbReference type="AlphaFoldDB" id="A0A1G1XUF9"/>
<dbReference type="PANTHER" id="PTHR43420:SF44">
    <property type="entry name" value="ACETYLTRANSFERASE YPEA"/>
    <property type="match status" value="1"/>
</dbReference>
<sequence>MHIHQKPIQTNSLKFFIVDQANNKEIARVFLYLLHNDLHIEPFGFIEDLYVEESHRGQGLGTQLINHVIAQAKENKCYKLICTSRHARELIHKMYEKHGFKNYGLEFRMDFVNE</sequence>
<dbReference type="Pfam" id="PF00583">
    <property type="entry name" value="Acetyltransf_1"/>
    <property type="match status" value="1"/>
</dbReference>
<gene>
    <name evidence="4" type="ORF">A2729_03630</name>
</gene>
<dbReference type="PANTHER" id="PTHR43420">
    <property type="entry name" value="ACETYLTRANSFERASE"/>
    <property type="match status" value="1"/>
</dbReference>
<protein>
    <submittedName>
        <fullName evidence="4">GNAT family N-acetyltransferase</fullName>
    </submittedName>
</protein>
<evidence type="ECO:0000256" key="1">
    <source>
        <dbReference type="ARBA" id="ARBA00022679"/>
    </source>
</evidence>
<dbReference type="EMBL" id="MHIB01000032">
    <property type="protein sequence ID" value="OGY43622.1"/>
    <property type="molecule type" value="Genomic_DNA"/>
</dbReference>
<dbReference type="InterPro" id="IPR000182">
    <property type="entry name" value="GNAT_dom"/>
</dbReference>
<keyword evidence="2" id="KW-0012">Acyltransferase</keyword>
<keyword evidence="1 4" id="KW-0808">Transferase</keyword>
<feature type="domain" description="N-acetyltransferase" evidence="3">
    <location>
        <begin position="1"/>
        <end position="114"/>
    </location>
</feature>
<evidence type="ECO:0000313" key="4">
    <source>
        <dbReference type="EMBL" id="OGY43622.1"/>
    </source>
</evidence>
<evidence type="ECO:0000256" key="2">
    <source>
        <dbReference type="ARBA" id="ARBA00023315"/>
    </source>
</evidence>
<name>A0A1G1XUF9_9BACT</name>
<dbReference type="CDD" id="cd04301">
    <property type="entry name" value="NAT_SF"/>
    <property type="match status" value="1"/>
</dbReference>
<dbReference type="STRING" id="1797532.A2729_03630"/>
<comment type="caution">
    <text evidence="4">The sequence shown here is derived from an EMBL/GenBank/DDBJ whole genome shotgun (WGS) entry which is preliminary data.</text>
</comment>
<accession>A0A1G1XUF9</accession>
<reference evidence="4 5" key="1">
    <citation type="journal article" date="2016" name="Nat. Commun.">
        <title>Thousands of microbial genomes shed light on interconnected biogeochemical processes in an aquifer system.</title>
        <authorList>
            <person name="Anantharaman K."/>
            <person name="Brown C.T."/>
            <person name="Hug L.A."/>
            <person name="Sharon I."/>
            <person name="Castelle C.J."/>
            <person name="Probst A.J."/>
            <person name="Thomas B.C."/>
            <person name="Singh A."/>
            <person name="Wilkins M.J."/>
            <person name="Karaoz U."/>
            <person name="Brodie E.L."/>
            <person name="Williams K.H."/>
            <person name="Hubbard S.S."/>
            <person name="Banfield J.F."/>
        </authorList>
    </citation>
    <scope>NUCLEOTIDE SEQUENCE [LARGE SCALE GENOMIC DNA]</scope>
</reference>
<dbReference type="InterPro" id="IPR016181">
    <property type="entry name" value="Acyl_CoA_acyltransferase"/>
</dbReference>
<dbReference type="SUPFAM" id="SSF55729">
    <property type="entry name" value="Acyl-CoA N-acyltransferases (Nat)"/>
    <property type="match status" value="1"/>
</dbReference>
<proteinExistence type="predicted"/>
<evidence type="ECO:0000259" key="3">
    <source>
        <dbReference type="PROSITE" id="PS51186"/>
    </source>
</evidence>
<dbReference type="Gene3D" id="3.40.630.30">
    <property type="match status" value="1"/>
</dbReference>
<dbReference type="PROSITE" id="PS51186">
    <property type="entry name" value="GNAT"/>
    <property type="match status" value="1"/>
</dbReference>
<dbReference type="GO" id="GO:0016747">
    <property type="term" value="F:acyltransferase activity, transferring groups other than amino-acyl groups"/>
    <property type="evidence" value="ECO:0007669"/>
    <property type="project" value="InterPro"/>
</dbReference>
<organism evidence="4 5">
    <name type="scientific">Candidatus Buchananbacteria bacterium RIFCSPHIGHO2_01_FULL_39_14</name>
    <dbReference type="NCBI Taxonomy" id="1797532"/>
    <lineage>
        <taxon>Bacteria</taxon>
        <taxon>Candidatus Buchananiibacteriota</taxon>
    </lineage>
</organism>
<dbReference type="Proteomes" id="UP000178930">
    <property type="component" value="Unassembled WGS sequence"/>
</dbReference>
<dbReference type="InterPro" id="IPR050680">
    <property type="entry name" value="YpeA/RimI_acetyltransf"/>
</dbReference>
<evidence type="ECO:0000313" key="5">
    <source>
        <dbReference type="Proteomes" id="UP000178930"/>
    </source>
</evidence>